<feature type="region of interest" description="Disordered" evidence="1">
    <location>
        <begin position="71"/>
        <end position="132"/>
    </location>
</feature>
<protein>
    <submittedName>
        <fullName evidence="2">Uncharacterized protein</fullName>
    </submittedName>
</protein>
<proteinExistence type="predicted"/>
<dbReference type="HOGENOM" id="CLU_1190048_0_0_1"/>
<feature type="compositionally biased region" description="Basic and acidic residues" evidence="1">
    <location>
        <begin position="205"/>
        <end position="226"/>
    </location>
</feature>
<dbReference type="Proteomes" id="UP000053820">
    <property type="component" value="Unassembled WGS sequence"/>
</dbReference>
<feature type="compositionally biased region" description="Pro residues" evidence="1">
    <location>
        <begin position="80"/>
        <end position="103"/>
    </location>
</feature>
<reference evidence="2 3" key="1">
    <citation type="submission" date="2014-04" db="EMBL/GenBank/DDBJ databases">
        <title>Evolutionary Origins and Diversification of the Mycorrhizal Mutualists.</title>
        <authorList>
            <consortium name="DOE Joint Genome Institute"/>
            <consortium name="Mycorrhizal Genomics Consortium"/>
            <person name="Kohler A."/>
            <person name="Kuo A."/>
            <person name="Nagy L.G."/>
            <person name="Floudas D."/>
            <person name="Copeland A."/>
            <person name="Barry K.W."/>
            <person name="Cichocki N."/>
            <person name="Veneault-Fourrey C."/>
            <person name="LaButti K."/>
            <person name="Lindquist E.A."/>
            <person name="Lipzen A."/>
            <person name="Lundell T."/>
            <person name="Morin E."/>
            <person name="Murat C."/>
            <person name="Riley R."/>
            <person name="Ohm R."/>
            <person name="Sun H."/>
            <person name="Tunlid A."/>
            <person name="Henrissat B."/>
            <person name="Grigoriev I.V."/>
            <person name="Hibbett D.S."/>
            <person name="Martin F."/>
        </authorList>
    </citation>
    <scope>NUCLEOTIDE SEQUENCE [LARGE SCALE GENOMIC DNA]</scope>
    <source>
        <strain evidence="2 3">MD-312</strain>
    </source>
</reference>
<keyword evidence="3" id="KW-1185">Reference proteome</keyword>
<dbReference type="AlphaFoldDB" id="A0A0C9WE57"/>
<name>A0A0C9WE57_9AGAM</name>
<dbReference type="EMBL" id="KN839850">
    <property type="protein sequence ID" value="KIJ63626.1"/>
    <property type="molecule type" value="Genomic_DNA"/>
</dbReference>
<feature type="region of interest" description="Disordered" evidence="1">
    <location>
        <begin position="205"/>
        <end position="233"/>
    </location>
</feature>
<feature type="compositionally biased region" description="Pro residues" evidence="1">
    <location>
        <begin position="114"/>
        <end position="131"/>
    </location>
</feature>
<evidence type="ECO:0000256" key="1">
    <source>
        <dbReference type="SAM" id="MobiDB-lite"/>
    </source>
</evidence>
<sequence>MQIEPEIRALLSLDHSRQCLTTWNGVEKLKEPSDSLKLQSRWQGGLPCSLTAIFDAWPDLRSGDLGSVRGCADIFDHPPRPPPPSLRPPSPPPPPPPPPPLPPSSQDCALSLLRPPPPSSPPPTSRDPIPPEIHHLCHLLDLPISLNISHRPRDPPYPHHARPPKPTASLMARYPSDRNFTVIYNIATEKDRDGRLRSLLEDLRSARNDGDPPRINRKGEGEETMTRYDGAVI</sequence>
<gene>
    <name evidence="2" type="ORF">HYDPIDRAFT_41032</name>
</gene>
<evidence type="ECO:0000313" key="2">
    <source>
        <dbReference type="EMBL" id="KIJ63626.1"/>
    </source>
</evidence>
<evidence type="ECO:0000313" key="3">
    <source>
        <dbReference type="Proteomes" id="UP000053820"/>
    </source>
</evidence>
<organism evidence="2 3">
    <name type="scientific">Hydnomerulius pinastri MD-312</name>
    <dbReference type="NCBI Taxonomy" id="994086"/>
    <lineage>
        <taxon>Eukaryota</taxon>
        <taxon>Fungi</taxon>
        <taxon>Dikarya</taxon>
        <taxon>Basidiomycota</taxon>
        <taxon>Agaricomycotina</taxon>
        <taxon>Agaricomycetes</taxon>
        <taxon>Agaricomycetidae</taxon>
        <taxon>Boletales</taxon>
        <taxon>Boletales incertae sedis</taxon>
        <taxon>Leucogyrophana</taxon>
    </lineage>
</organism>
<accession>A0A0C9WE57</accession>
<feature type="region of interest" description="Disordered" evidence="1">
    <location>
        <begin position="149"/>
        <end position="169"/>
    </location>
</feature>